<gene>
    <name evidence="2" type="ORF">C1637_09745</name>
    <name evidence="1" type="ORF">EG342_09955</name>
</gene>
<evidence type="ECO:0000313" key="1">
    <source>
        <dbReference type="EMBL" id="AZA82207.1"/>
    </source>
</evidence>
<dbReference type="EMBL" id="PPEH01000003">
    <property type="protein sequence ID" value="PNW14117.1"/>
    <property type="molecule type" value="Genomic_DNA"/>
</dbReference>
<dbReference type="RefSeq" id="WP_103291399.1">
    <property type="nucleotide sequence ID" value="NZ_CP033924.1"/>
</dbReference>
<evidence type="ECO:0000313" key="2">
    <source>
        <dbReference type="EMBL" id="PNW14117.1"/>
    </source>
</evidence>
<sequence length="103" mass="12026">MENKNSDFVQFTKKELKNGTETISKTEYKGYVIRLRTYNGASMSISKENGKGFTELYKRNYSFGLLSNLLQKAKDYIDNHEDNLIRKFESKNDNLLQKDNNIS</sequence>
<protein>
    <recommendedName>
        <fullName evidence="5">DUF3276 family protein</fullName>
    </recommendedName>
</protein>
<dbReference type="KEGG" id="clac:EG342_09955"/>
<evidence type="ECO:0008006" key="5">
    <source>
        <dbReference type="Google" id="ProtNLM"/>
    </source>
</evidence>
<dbReference type="EMBL" id="CP033924">
    <property type="protein sequence ID" value="AZA82207.1"/>
    <property type="molecule type" value="Genomic_DNA"/>
</dbReference>
<organism evidence="2 3">
    <name type="scientific">Chryseobacterium lactis</name>
    <dbReference type="NCBI Taxonomy" id="1241981"/>
    <lineage>
        <taxon>Bacteria</taxon>
        <taxon>Pseudomonadati</taxon>
        <taxon>Bacteroidota</taxon>
        <taxon>Flavobacteriia</taxon>
        <taxon>Flavobacteriales</taxon>
        <taxon>Weeksellaceae</taxon>
        <taxon>Chryseobacterium group</taxon>
        <taxon>Chryseobacterium</taxon>
    </lineage>
</organism>
<proteinExistence type="predicted"/>
<keyword evidence="4" id="KW-1185">Reference proteome</keyword>
<reference evidence="2 3" key="1">
    <citation type="submission" date="2018-01" db="EMBL/GenBank/DDBJ databases">
        <title>Draft genome sequences of Chryseobacterium lactis NCTC11390, Chryseobacterium oncorhynchi 701B-08, and Chryseobacterium viscerum 687B-08.</title>
        <authorList>
            <person name="Jeong J.-J."/>
            <person name="Lee Y.J."/>
            <person name="Park B."/>
            <person name="Choi I.-G."/>
            <person name="Kim K.D."/>
        </authorList>
    </citation>
    <scope>NUCLEOTIDE SEQUENCE [LARGE SCALE GENOMIC DNA]</scope>
    <source>
        <strain evidence="2 3">NCTC11390</strain>
    </source>
</reference>
<dbReference type="Proteomes" id="UP000279972">
    <property type="component" value="Chromosome"/>
</dbReference>
<dbReference type="AlphaFoldDB" id="A0A3G6RER6"/>
<evidence type="ECO:0000313" key="3">
    <source>
        <dbReference type="Proteomes" id="UP000236262"/>
    </source>
</evidence>
<reference evidence="1 4" key="2">
    <citation type="submission" date="2018-11" db="EMBL/GenBank/DDBJ databases">
        <title>Proposal to divide the Flavobacteriaceae and reorganize its genera based on Amino Acid Identity values calculated from whole genome sequences.</title>
        <authorList>
            <person name="Nicholson A.C."/>
            <person name="Gulvik C.A."/>
            <person name="Whitney A.M."/>
            <person name="Humrighouse B.W."/>
            <person name="Bell M."/>
            <person name="Holmes B."/>
            <person name="Steigerwalt A.G."/>
            <person name="Villarma A."/>
            <person name="Sheth M."/>
            <person name="Batra D."/>
            <person name="Pryor J."/>
            <person name="Bernardet J.-F."/>
            <person name="Hugo C."/>
            <person name="Kampfer P."/>
            <person name="Newman J."/>
            <person name="McQuiston J.R."/>
        </authorList>
    </citation>
    <scope>NUCLEOTIDE SEQUENCE [LARGE SCALE GENOMIC DNA]</scope>
    <source>
        <strain evidence="1 4">KC_1864</strain>
    </source>
</reference>
<accession>A0A3G6RER6</accession>
<name>A0A3G6RER6_CHRLC</name>
<dbReference type="Proteomes" id="UP000236262">
    <property type="component" value="Unassembled WGS sequence"/>
</dbReference>
<evidence type="ECO:0000313" key="4">
    <source>
        <dbReference type="Proteomes" id="UP000279972"/>
    </source>
</evidence>